<accession>A0A431VR28</accession>
<protein>
    <recommendedName>
        <fullName evidence="4">NADH dehydrogenase subunit 5</fullName>
    </recommendedName>
</protein>
<sequence length="41" mass="4582">MTTSQIPLIKATNNIQQGLIKTYLTIFFLTTTLSILLITLV</sequence>
<evidence type="ECO:0000256" key="1">
    <source>
        <dbReference type="SAM" id="Phobius"/>
    </source>
</evidence>
<evidence type="ECO:0008006" key="4">
    <source>
        <dbReference type="Google" id="ProtNLM"/>
    </source>
</evidence>
<evidence type="ECO:0000313" key="2">
    <source>
        <dbReference type="EMBL" id="RTR25682.1"/>
    </source>
</evidence>
<gene>
    <name evidence="2" type="ORF">EKG37_22540</name>
</gene>
<name>A0A431VR28_9BACI</name>
<dbReference type="EMBL" id="RXNT01000031">
    <property type="protein sequence ID" value="RTR25682.1"/>
    <property type="molecule type" value="Genomic_DNA"/>
</dbReference>
<feature type="transmembrane region" description="Helical" evidence="1">
    <location>
        <begin position="20"/>
        <end position="40"/>
    </location>
</feature>
<keyword evidence="1" id="KW-1133">Transmembrane helix</keyword>
<proteinExistence type="predicted"/>
<comment type="caution">
    <text evidence="2">The sequence shown here is derived from an EMBL/GenBank/DDBJ whole genome shotgun (WGS) entry which is preliminary data.</text>
</comment>
<dbReference type="AlphaFoldDB" id="A0A431VR28"/>
<organism evidence="2 3">
    <name type="scientific">Bacillus yapensis</name>
    <dbReference type="NCBI Taxonomy" id="2492960"/>
    <lineage>
        <taxon>Bacteria</taxon>
        <taxon>Bacillati</taxon>
        <taxon>Bacillota</taxon>
        <taxon>Bacilli</taxon>
        <taxon>Bacillales</taxon>
        <taxon>Bacillaceae</taxon>
        <taxon>Bacillus</taxon>
    </lineage>
</organism>
<keyword evidence="1" id="KW-0472">Membrane</keyword>
<keyword evidence="3" id="KW-1185">Reference proteome</keyword>
<reference evidence="2 3" key="1">
    <citation type="submission" date="2018-12" db="EMBL/GenBank/DDBJ databases">
        <title>Bacillus yapensis draft genome sequence.</title>
        <authorList>
            <person name="Yu L."/>
            <person name="Xu X."/>
            <person name="Tang X."/>
        </authorList>
    </citation>
    <scope>NUCLEOTIDE SEQUENCE [LARGE SCALE GENOMIC DNA]</scope>
    <source>
        <strain evidence="2 3">XXST-01</strain>
    </source>
</reference>
<keyword evidence="1" id="KW-0812">Transmembrane</keyword>
<evidence type="ECO:0000313" key="3">
    <source>
        <dbReference type="Proteomes" id="UP000271374"/>
    </source>
</evidence>
<dbReference type="Proteomes" id="UP000271374">
    <property type="component" value="Unassembled WGS sequence"/>
</dbReference>